<dbReference type="SUPFAM" id="SSF51735">
    <property type="entry name" value="NAD(P)-binding Rossmann-fold domains"/>
    <property type="match status" value="1"/>
</dbReference>
<dbReference type="EMBL" id="CANL01000009">
    <property type="protein sequence ID" value="CCM63098.1"/>
    <property type="molecule type" value="Genomic_DNA"/>
</dbReference>
<reference evidence="3 4" key="1">
    <citation type="journal article" date="2013" name="ISME J.">
        <title>Metabolic model for the filamentous 'Candidatus Microthrix parvicella' based on genomic and metagenomic analyses.</title>
        <authorList>
            <person name="Jon McIlroy S."/>
            <person name="Kristiansen R."/>
            <person name="Albertsen M."/>
            <person name="Michael Karst S."/>
            <person name="Rossetti S."/>
            <person name="Lund Nielsen J."/>
            <person name="Tandoi V."/>
            <person name="James Seviour R."/>
            <person name="Nielsen P.H."/>
        </authorList>
    </citation>
    <scope>NUCLEOTIDE SEQUENCE [LARGE SCALE GENOMIC DNA]</scope>
    <source>
        <strain evidence="3 4">RN1</strain>
    </source>
</reference>
<dbReference type="CDD" id="cd05233">
    <property type="entry name" value="SDR_c"/>
    <property type="match status" value="1"/>
</dbReference>
<dbReference type="InterPro" id="IPR002347">
    <property type="entry name" value="SDR_fam"/>
</dbReference>
<comment type="caution">
    <text evidence="3">The sequence shown here is derived from an EMBL/GenBank/DDBJ whole genome shotgun (WGS) entry which is preliminary data.</text>
</comment>
<dbReference type="GO" id="GO:0016020">
    <property type="term" value="C:membrane"/>
    <property type="evidence" value="ECO:0007669"/>
    <property type="project" value="TreeGrafter"/>
</dbReference>
<evidence type="ECO:0000256" key="2">
    <source>
        <dbReference type="ARBA" id="ARBA00023002"/>
    </source>
</evidence>
<dbReference type="EC" id="1.-.-.-" evidence="3"/>
<organism evidence="3 4">
    <name type="scientific">Candidatus Neomicrothrix parvicella RN1</name>
    <dbReference type="NCBI Taxonomy" id="1229780"/>
    <lineage>
        <taxon>Bacteria</taxon>
        <taxon>Bacillati</taxon>
        <taxon>Actinomycetota</taxon>
        <taxon>Acidimicrobiia</taxon>
        <taxon>Acidimicrobiales</taxon>
        <taxon>Microthrixaceae</taxon>
        <taxon>Candidatus Neomicrothrix</taxon>
    </lineage>
</organism>
<dbReference type="PANTHER" id="PTHR44196">
    <property type="entry name" value="DEHYDROGENASE/REDUCTASE SDR FAMILY MEMBER 7B"/>
    <property type="match status" value="1"/>
</dbReference>
<dbReference type="InterPro" id="IPR036291">
    <property type="entry name" value="NAD(P)-bd_dom_sf"/>
</dbReference>
<dbReference type="AlphaFoldDB" id="R4YXS7"/>
<protein>
    <submittedName>
        <fullName evidence="3">Putative short-chain dehydrogenase/reductase</fullName>
        <ecNumber evidence="3">1.-.-.-</ecNumber>
    </submittedName>
</protein>
<dbReference type="RefSeq" id="WP_012225223.1">
    <property type="nucleotide sequence ID" value="NZ_HG422565.1"/>
</dbReference>
<dbReference type="GO" id="GO:0016491">
    <property type="term" value="F:oxidoreductase activity"/>
    <property type="evidence" value="ECO:0007669"/>
    <property type="project" value="UniProtKB-KW"/>
</dbReference>
<dbReference type="NCBIfam" id="NF005854">
    <property type="entry name" value="PRK07775.1"/>
    <property type="match status" value="1"/>
</dbReference>
<dbReference type="PRINTS" id="PR00081">
    <property type="entry name" value="GDHRDH"/>
</dbReference>
<keyword evidence="4" id="KW-1185">Reference proteome</keyword>
<proteinExistence type="inferred from homology"/>
<dbReference type="PROSITE" id="PS00061">
    <property type="entry name" value="ADH_SHORT"/>
    <property type="match status" value="1"/>
</dbReference>
<dbReference type="Gene3D" id="3.40.50.720">
    <property type="entry name" value="NAD(P)-binding Rossmann-like Domain"/>
    <property type="match status" value="1"/>
</dbReference>
<dbReference type="PANTHER" id="PTHR44196:SF1">
    <property type="entry name" value="DEHYDROGENASE_REDUCTASE SDR FAMILY MEMBER 7B"/>
    <property type="match status" value="1"/>
</dbReference>
<dbReference type="HOGENOM" id="CLU_010194_2_10_11"/>
<dbReference type="Proteomes" id="UP000018291">
    <property type="component" value="Unassembled WGS sequence"/>
</dbReference>
<evidence type="ECO:0000313" key="3">
    <source>
        <dbReference type="EMBL" id="CCM63098.1"/>
    </source>
</evidence>
<keyword evidence="2 3" id="KW-0560">Oxidoreductase</keyword>
<dbReference type="InterPro" id="IPR020904">
    <property type="entry name" value="Sc_DH/Rdtase_CS"/>
</dbReference>
<dbReference type="STRING" id="1229780.BN381_170019"/>
<evidence type="ECO:0000256" key="1">
    <source>
        <dbReference type="ARBA" id="ARBA00006484"/>
    </source>
</evidence>
<sequence length="263" mass="27667">MPRFVPHPERRVAVVTGASSGIGAAAAKSLAAAGHPVVLGARRTDRLDELAAAIRSVGGEAATAALDLTDDASIDAFAKTAQEAFGPVDVVVSNAGDVHPESALGVDPDDFVRAIQINLTGAHRLISRLGRPMVEAGHGDLVFVTSDVVVRQRTHMAGYVAAKSGLEGLARAMQMELEGTGVRATMVRPGPSSTEQGTTWSEDTVNAVMPHWSNWGHLRHSGSLRPQEIADVIVFVVAVPKGTHLTLVEIQPEAPVNGDRSYR</sequence>
<accession>R4YXS7</accession>
<evidence type="ECO:0000313" key="4">
    <source>
        <dbReference type="Proteomes" id="UP000018291"/>
    </source>
</evidence>
<name>R4YXS7_9ACTN</name>
<dbReference type="Pfam" id="PF00106">
    <property type="entry name" value="adh_short"/>
    <property type="match status" value="1"/>
</dbReference>
<comment type="similarity">
    <text evidence="1">Belongs to the short-chain dehydrogenases/reductases (SDR) family.</text>
</comment>
<dbReference type="eggNOG" id="COG4221">
    <property type="taxonomic scope" value="Bacteria"/>
</dbReference>
<gene>
    <name evidence="3" type="ORF">BN381_170019</name>
</gene>